<accession>A0A1Y1ZS99</accession>
<dbReference type="EMBL" id="MCFA01000044">
    <property type="protein sequence ID" value="ORY13139.1"/>
    <property type="molecule type" value="Genomic_DNA"/>
</dbReference>
<keyword evidence="2" id="KW-1185">Reference proteome</keyword>
<proteinExistence type="predicted"/>
<evidence type="ECO:0000313" key="2">
    <source>
        <dbReference type="Proteomes" id="UP000193144"/>
    </source>
</evidence>
<dbReference type="AlphaFoldDB" id="A0A1Y1ZS99"/>
<name>A0A1Y1ZS99_9PLEO</name>
<gene>
    <name evidence="1" type="ORF">BCR34DRAFT_274815</name>
</gene>
<reference evidence="1 2" key="1">
    <citation type="submission" date="2016-07" db="EMBL/GenBank/DDBJ databases">
        <title>Pervasive Adenine N6-methylation of Active Genes in Fungi.</title>
        <authorList>
            <consortium name="DOE Joint Genome Institute"/>
            <person name="Mondo S.J."/>
            <person name="Dannebaum R.O."/>
            <person name="Kuo R.C."/>
            <person name="Labutti K."/>
            <person name="Haridas S."/>
            <person name="Kuo A."/>
            <person name="Salamov A."/>
            <person name="Ahrendt S.R."/>
            <person name="Lipzen A."/>
            <person name="Sullivan W."/>
            <person name="Andreopoulos W.B."/>
            <person name="Clum A."/>
            <person name="Lindquist E."/>
            <person name="Daum C."/>
            <person name="Ramamoorthy G.K."/>
            <person name="Gryganskyi A."/>
            <person name="Culley D."/>
            <person name="Magnuson J.K."/>
            <person name="James T.Y."/>
            <person name="O'Malley M.A."/>
            <person name="Stajich J.E."/>
            <person name="Spatafora J.W."/>
            <person name="Visel A."/>
            <person name="Grigoriev I.V."/>
        </authorList>
    </citation>
    <scope>NUCLEOTIDE SEQUENCE [LARGE SCALE GENOMIC DNA]</scope>
    <source>
        <strain evidence="1 2">CBS 115471</strain>
    </source>
</reference>
<sequence length="91" mass="10851">MVHLRGLFCTIKFAQHLYYHFLSYLTIAILGSRAVSCALRTHRFPSIQCRSIDPYEKRQCSHRRRTLGPYHRFQHSLSYSLTYSNFHQHHG</sequence>
<protein>
    <submittedName>
        <fullName evidence="1">Uncharacterized protein</fullName>
    </submittedName>
</protein>
<organism evidence="1 2">
    <name type="scientific">Clohesyomyces aquaticus</name>
    <dbReference type="NCBI Taxonomy" id="1231657"/>
    <lineage>
        <taxon>Eukaryota</taxon>
        <taxon>Fungi</taxon>
        <taxon>Dikarya</taxon>
        <taxon>Ascomycota</taxon>
        <taxon>Pezizomycotina</taxon>
        <taxon>Dothideomycetes</taxon>
        <taxon>Pleosporomycetidae</taxon>
        <taxon>Pleosporales</taxon>
        <taxon>Lindgomycetaceae</taxon>
        <taxon>Clohesyomyces</taxon>
    </lineage>
</organism>
<dbReference type="Proteomes" id="UP000193144">
    <property type="component" value="Unassembled WGS sequence"/>
</dbReference>
<comment type="caution">
    <text evidence="1">The sequence shown here is derived from an EMBL/GenBank/DDBJ whole genome shotgun (WGS) entry which is preliminary data.</text>
</comment>
<evidence type="ECO:0000313" key="1">
    <source>
        <dbReference type="EMBL" id="ORY13139.1"/>
    </source>
</evidence>